<dbReference type="EMBL" id="UGYK01000002">
    <property type="protein sequence ID" value="SUI66720.1"/>
    <property type="molecule type" value="Genomic_DNA"/>
</dbReference>
<keyword evidence="1" id="KW-0472">Membrane</keyword>
<dbReference type="RefSeq" id="WP_227944606.1">
    <property type="nucleotide sequence ID" value="NZ_CAMIQS010000002.1"/>
</dbReference>
<evidence type="ECO:0000313" key="2">
    <source>
        <dbReference type="EMBL" id="SUI66720.1"/>
    </source>
</evidence>
<gene>
    <name evidence="2" type="ORF">NCTC10211_04112</name>
</gene>
<name>A0A379ZQZ6_SERMA</name>
<protein>
    <submittedName>
        <fullName evidence="2">Uncharacterized protein</fullName>
    </submittedName>
</protein>
<dbReference type="AlphaFoldDB" id="A0A379ZQZ6"/>
<dbReference type="Proteomes" id="UP000254765">
    <property type="component" value="Unassembled WGS sequence"/>
</dbReference>
<feature type="transmembrane region" description="Helical" evidence="1">
    <location>
        <begin position="56"/>
        <end position="78"/>
    </location>
</feature>
<organism evidence="2 3">
    <name type="scientific">Serratia marcescens</name>
    <dbReference type="NCBI Taxonomy" id="615"/>
    <lineage>
        <taxon>Bacteria</taxon>
        <taxon>Pseudomonadati</taxon>
        <taxon>Pseudomonadota</taxon>
        <taxon>Gammaproteobacteria</taxon>
        <taxon>Enterobacterales</taxon>
        <taxon>Yersiniaceae</taxon>
        <taxon>Serratia</taxon>
    </lineage>
</organism>
<proteinExistence type="predicted"/>
<reference evidence="2 3" key="1">
    <citation type="submission" date="2018-06" db="EMBL/GenBank/DDBJ databases">
        <authorList>
            <consortium name="Pathogen Informatics"/>
            <person name="Doyle S."/>
        </authorList>
    </citation>
    <scope>NUCLEOTIDE SEQUENCE [LARGE SCALE GENOMIC DNA]</scope>
    <source>
        <strain evidence="2 3">NCTC10211</strain>
    </source>
</reference>
<evidence type="ECO:0000256" key="1">
    <source>
        <dbReference type="SAM" id="Phobius"/>
    </source>
</evidence>
<accession>A0A379ZQZ6</accession>
<evidence type="ECO:0000313" key="3">
    <source>
        <dbReference type="Proteomes" id="UP000254765"/>
    </source>
</evidence>
<keyword evidence="1" id="KW-1133">Transmembrane helix</keyword>
<sequence length="156" mass="17476">MSDEFIFYRLSHSLNYYFRAAPGYHTLSLNLRVRPVYRNGQHVDLTKQEVCCMKKLLLLLGLCTGATQAAVIVAYPYAAPRTVVIAPAPIVVTPAPVAAVTHPLALTAGAAATGAYRHNERQDAYDEINHLQQQRFDELNHLQAQRINNFNSRHPH</sequence>
<keyword evidence="1" id="KW-0812">Transmembrane</keyword>